<keyword evidence="1" id="KW-0808">Transferase</keyword>
<keyword evidence="5" id="KW-0378">Hydrolase</keyword>
<keyword evidence="3" id="KW-0540">Nuclease</keyword>
<protein>
    <submittedName>
        <fullName evidence="8">Retrovirus-related Pol polyprotein from transposon 17.6</fullName>
    </submittedName>
</protein>
<dbReference type="Gene3D" id="3.10.20.370">
    <property type="match status" value="1"/>
</dbReference>
<dbReference type="Gene3D" id="3.30.70.270">
    <property type="match status" value="2"/>
</dbReference>
<dbReference type="InterPro" id="IPR043502">
    <property type="entry name" value="DNA/RNA_pol_sf"/>
</dbReference>
<dbReference type="GO" id="GO:0016787">
    <property type="term" value="F:hydrolase activity"/>
    <property type="evidence" value="ECO:0007669"/>
    <property type="project" value="UniProtKB-KW"/>
</dbReference>
<dbReference type="FunFam" id="3.30.70.270:FF:000063">
    <property type="entry name" value="Zinc knuckle domaincontaining protein"/>
    <property type="match status" value="1"/>
</dbReference>
<evidence type="ECO:0000313" key="9">
    <source>
        <dbReference type="Proteomes" id="UP000257109"/>
    </source>
</evidence>
<feature type="non-terminal residue" evidence="8">
    <location>
        <position position="1"/>
    </location>
</feature>
<evidence type="ECO:0000256" key="5">
    <source>
        <dbReference type="ARBA" id="ARBA00022801"/>
    </source>
</evidence>
<dbReference type="SUPFAM" id="SSF56672">
    <property type="entry name" value="DNA/RNA polymerases"/>
    <property type="match status" value="1"/>
</dbReference>
<dbReference type="EMBL" id="QJKJ01011992">
    <property type="protein sequence ID" value="RDX69714.1"/>
    <property type="molecule type" value="Genomic_DNA"/>
</dbReference>
<sequence length="333" mass="38110">MPFELKNAGATYQRAMVTLFHDMMHQELEVYVDDMIAKSKVSKHQAKAQPRQVRVRGKLLGFMVNKHGIEVDLDKINAIREMPIPKTESEIKGFLGQLNYIARFISRLTATCAPILKLLKKNQRKEWNLDCQKAFEEIKRYLEKPPVLVPAVPGKPLILYLTVLEESMGCVLGQQDEAGRKKQAIYYLSKKFTDCEQRYSALERTCCALVWAIKRLRQYMLAHTTWLIAKTDPIKYILEKPALTGRIARWQMALTEFDIVYTTQKAVKGRAVADHLAYHPLLDYQPLSDEFPDEGIMSINEAETHRDEWLMWFDGASNMLGNGIGAVLASSTD</sequence>
<comment type="caution">
    <text evidence="8">The sequence shown here is derived from an EMBL/GenBank/DDBJ whole genome shotgun (WGS) entry which is preliminary data.</text>
</comment>
<dbReference type="OrthoDB" id="1938451at2759"/>
<dbReference type="AlphaFoldDB" id="A0A371EUN2"/>
<dbReference type="InterPro" id="IPR043128">
    <property type="entry name" value="Rev_trsase/Diguanyl_cyclase"/>
</dbReference>
<keyword evidence="2" id="KW-0548">Nucleotidyltransferase</keyword>
<dbReference type="Proteomes" id="UP000257109">
    <property type="component" value="Unassembled WGS sequence"/>
</dbReference>
<dbReference type="PANTHER" id="PTHR48475:SF1">
    <property type="entry name" value="RNASE H TYPE-1 DOMAIN-CONTAINING PROTEIN"/>
    <property type="match status" value="1"/>
</dbReference>
<dbReference type="InterPro" id="IPR041373">
    <property type="entry name" value="RT_RNaseH"/>
</dbReference>
<organism evidence="8 9">
    <name type="scientific">Mucuna pruriens</name>
    <name type="common">Velvet bean</name>
    <name type="synonym">Dolichos pruriens</name>
    <dbReference type="NCBI Taxonomy" id="157652"/>
    <lineage>
        <taxon>Eukaryota</taxon>
        <taxon>Viridiplantae</taxon>
        <taxon>Streptophyta</taxon>
        <taxon>Embryophyta</taxon>
        <taxon>Tracheophyta</taxon>
        <taxon>Spermatophyta</taxon>
        <taxon>Magnoliopsida</taxon>
        <taxon>eudicotyledons</taxon>
        <taxon>Gunneridae</taxon>
        <taxon>Pentapetalae</taxon>
        <taxon>rosids</taxon>
        <taxon>fabids</taxon>
        <taxon>Fabales</taxon>
        <taxon>Fabaceae</taxon>
        <taxon>Papilionoideae</taxon>
        <taxon>50 kb inversion clade</taxon>
        <taxon>NPAAA clade</taxon>
        <taxon>indigoferoid/millettioid clade</taxon>
        <taxon>Phaseoleae</taxon>
        <taxon>Mucuna</taxon>
    </lineage>
</organism>
<dbReference type="CDD" id="cd09274">
    <property type="entry name" value="RNase_HI_RT_Ty3"/>
    <property type="match status" value="1"/>
</dbReference>
<dbReference type="GO" id="GO:0003964">
    <property type="term" value="F:RNA-directed DNA polymerase activity"/>
    <property type="evidence" value="ECO:0007669"/>
    <property type="project" value="UniProtKB-KW"/>
</dbReference>
<keyword evidence="9" id="KW-1185">Reference proteome</keyword>
<evidence type="ECO:0000256" key="6">
    <source>
        <dbReference type="ARBA" id="ARBA00022918"/>
    </source>
</evidence>
<gene>
    <name evidence="8" type="primary">pol</name>
    <name evidence="8" type="ORF">CR513_51132</name>
</gene>
<dbReference type="PANTHER" id="PTHR48475">
    <property type="entry name" value="RIBONUCLEASE H"/>
    <property type="match status" value="1"/>
</dbReference>
<evidence type="ECO:0000313" key="8">
    <source>
        <dbReference type="EMBL" id="RDX69714.1"/>
    </source>
</evidence>
<evidence type="ECO:0000256" key="4">
    <source>
        <dbReference type="ARBA" id="ARBA00022759"/>
    </source>
</evidence>
<dbReference type="GO" id="GO:0004519">
    <property type="term" value="F:endonuclease activity"/>
    <property type="evidence" value="ECO:0007669"/>
    <property type="project" value="UniProtKB-KW"/>
</dbReference>
<keyword evidence="6" id="KW-0695">RNA-directed DNA polymerase</keyword>
<feature type="domain" description="Reverse transcriptase RNase H-like" evidence="7">
    <location>
        <begin position="153"/>
        <end position="257"/>
    </location>
</feature>
<name>A0A371EUN2_MUCPR</name>
<reference evidence="8" key="1">
    <citation type="submission" date="2018-05" db="EMBL/GenBank/DDBJ databases">
        <title>Draft genome of Mucuna pruriens seed.</title>
        <authorList>
            <person name="Nnadi N.E."/>
            <person name="Vos R."/>
            <person name="Hasami M.H."/>
            <person name="Devisetty U.K."/>
            <person name="Aguiy J.C."/>
        </authorList>
    </citation>
    <scope>NUCLEOTIDE SEQUENCE [LARGE SCALE GENOMIC DNA]</scope>
    <source>
        <strain evidence="8">JCA_2017</strain>
    </source>
</reference>
<evidence type="ECO:0000256" key="2">
    <source>
        <dbReference type="ARBA" id="ARBA00022695"/>
    </source>
</evidence>
<accession>A0A371EUN2</accession>
<evidence type="ECO:0000259" key="7">
    <source>
        <dbReference type="Pfam" id="PF17917"/>
    </source>
</evidence>
<proteinExistence type="predicted"/>
<evidence type="ECO:0000256" key="3">
    <source>
        <dbReference type="ARBA" id="ARBA00022722"/>
    </source>
</evidence>
<keyword evidence="4" id="KW-0255">Endonuclease</keyword>
<evidence type="ECO:0000256" key="1">
    <source>
        <dbReference type="ARBA" id="ARBA00022679"/>
    </source>
</evidence>
<dbReference type="Pfam" id="PF17917">
    <property type="entry name" value="RT_RNaseH"/>
    <property type="match status" value="1"/>
</dbReference>